<gene>
    <name evidence="4" type="ORF">PVK06_030687</name>
</gene>
<dbReference type="InterPro" id="IPR001878">
    <property type="entry name" value="Znf_CCHC"/>
</dbReference>
<keyword evidence="5" id="KW-1185">Reference proteome</keyword>
<comment type="caution">
    <text evidence="4">The sequence shown here is derived from an EMBL/GenBank/DDBJ whole genome shotgun (WGS) entry which is preliminary data.</text>
</comment>
<protein>
    <recommendedName>
        <fullName evidence="3">CCHC-type domain-containing protein</fullName>
    </recommendedName>
</protein>
<dbReference type="PANTHER" id="PTHR31286">
    <property type="entry name" value="GLYCINE-RICH CELL WALL STRUCTURAL PROTEIN 1.8-LIKE"/>
    <property type="match status" value="1"/>
</dbReference>
<dbReference type="PROSITE" id="PS50158">
    <property type="entry name" value="ZF_CCHC"/>
    <property type="match status" value="1"/>
</dbReference>
<reference evidence="4 5" key="1">
    <citation type="submission" date="2023-03" db="EMBL/GenBank/DDBJ databases">
        <title>WGS of Gossypium arboreum.</title>
        <authorList>
            <person name="Yu D."/>
        </authorList>
    </citation>
    <scope>NUCLEOTIDE SEQUENCE [LARGE SCALE GENOMIC DNA]</scope>
    <source>
        <tissue evidence="4">Leaf</tissue>
    </source>
</reference>
<dbReference type="EMBL" id="JARKNE010000009">
    <property type="protein sequence ID" value="KAK5803047.1"/>
    <property type="molecule type" value="Genomic_DNA"/>
</dbReference>
<keyword evidence="1" id="KW-0862">Zinc</keyword>
<dbReference type="Proteomes" id="UP001358586">
    <property type="component" value="Chromosome 9"/>
</dbReference>
<feature type="compositionally biased region" description="Basic and acidic residues" evidence="2">
    <location>
        <begin position="79"/>
        <end position="88"/>
    </location>
</feature>
<dbReference type="InterPro" id="IPR040256">
    <property type="entry name" value="At4g02000-like"/>
</dbReference>
<evidence type="ECO:0000313" key="5">
    <source>
        <dbReference type="Proteomes" id="UP001358586"/>
    </source>
</evidence>
<evidence type="ECO:0000259" key="3">
    <source>
        <dbReference type="PROSITE" id="PS50158"/>
    </source>
</evidence>
<accession>A0ABR0NPV6</accession>
<feature type="region of interest" description="Disordered" evidence="2">
    <location>
        <begin position="76"/>
        <end position="106"/>
    </location>
</feature>
<organism evidence="4 5">
    <name type="scientific">Gossypium arboreum</name>
    <name type="common">Tree cotton</name>
    <name type="synonym">Gossypium nanking</name>
    <dbReference type="NCBI Taxonomy" id="29729"/>
    <lineage>
        <taxon>Eukaryota</taxon>
        <taxon>Viridiplantae</taxon>
        <taxon>Streptophyta</taxon>
        <taxon>Embryophyta</taxon>
        <taxon>Tracheophyta</taxon>
        <taxon>Spermatophyta</taxon>
        <taxon>Magnoliopsida</taxon>
        <taxon>eudicotyledons</taxon>
        <taxon>Gunneridae</taxon>
        <taxon>Pentapetalae</taxon>
        <taxon>rosids</taxon>
        <taxon>malvids</taxon>
        <taxon>Malvales</taxon>
        <taxon>Malvaceae</taxon>
        <taxon>Malvoideae</taxon>
        <taxon>Gossypium</taxon>
    </lineage>
</organism>
<proteinExistence type="predicted"/>
<name>A0ABR0NPV6_GOSAR</name>
<dbReference type="PANTHER" id="PTHR31286:SF173">
    <property type="entry name" value="DUF4283 DOMAIN-CONTAINING PROTEIN"/>
    <property type="match status" value="1"/>
</dbReference>
<evidence type="ECO:0000256" key="2">
    <source>
        <dbReference type="SAM" id="MobiDB-lite"/>
    </source>
</evidence>
<feature type="domain" description="CCHC-type" evidence="3">
    <location>
        <begin position="60"/>
        <end position="73"/>
    </location>
</feature>
<evidence type="ECO:0000256" key="1">
    <source>
        <dbReference type="PROSITE-ProRule" id="PRU00047"/>
    </source>
</evidence>
<keyword evidence="1" id="KW-0863">Zinc-finger</keyword>
<sequence length="106" mass="11870">MEIGGMIGKVTKLDFNTDNRARGHYDRMAIFVNLGWLLVPKIPINGNPQRIEYENLPVVCFKCGCYGHTKETCSSNIRTSRETEKGESLGRVSTTAATTREKEYGP</sequence>
<evidence type="ECO:0000313" key="4">
    <source>
        <dbReference type="EMBL" id="KAK5803047.1"/>
    </source>
</evidence>
<keyword evidence="1" id="KW-0479">Metal-binding</keyword>